<feature type="region of interest" description="Disordered" evidence="1">
    <location>
        <begin position="419"/>
        <end position="442"/>
    </location>
</feature>
<dbReference type="Pfam" id="PF05380">
    <property type="entry name" value="Peptidase_A17"/>
    <property type="match status" value="1"/>
</dbReference>
<evidence type="ECO:0000313" key="3">
    <source>
        <dbReference type="Proteomes" id="UP001177023"/>
    </source>
</evidence>
<dbReference type="AlphaFoldDB" id="A0AA36CM32"/>
<organism evidence="2 3">
    <name type="scientific">Mesorhabditis spiculigera</name>
    <dbReference type="NCBI Taxonomy" id="96644"/>
    <lineage>
        <taxon>Eukaryota</taxon>
        <taxon>Metazoa</taxon>
        <taxon>Ecdysozoa</taxon>
        <taxon>Nematoda</taxon>
        <taxon>Chromadorea</taxon>
        <taxon>Rhabditida</taxon>
        <taxon>Rhabditina</taxon>
        <taxon>Rhabditomorpha</taxon>
        <taxon>Rhabditoidea</taxon>
        <taxon>Rhabditidae</taxon>
        <taxon>Mesorhabditinae</taxon>
        <taxon>Mesorhabditis</taxon>
    </lineage>
</organism>
<gene>
    <name evidence="2" type="ORF">MSPICULIGERA_LOCUS9143</name>
</gene>
<feature type="compositionally biased region" description="Polar residues" evidence="1">
    <location>
        <begin position="423"/>
        <end position="436"/>
    </location>
</feature>
<feature type="non-terminal residue" evidence="2">
    <location>
        <position position="442"/>
    </location>
</feature>
<protein>
    <submittedName>
        <fullName evidence="2">Uncharacterized protein</fullName>
    </submittedName>
</protein>
<evidence type="ECO:0000256" key="1">
    <source>
        <dbReference type="SAM" id="MobiDB-lite"/>
    </source>
</evidence>
<keyword evidence="3" id="KW-1185">Reference proteome</keyword>
<comment type="caution">
    <text evidence="2">The sequence shown here is derived from an EMBL/GenBank/DDBJ whole genome shotgun (WGS) entry which is preliminary data.</text>
</comment>
<dbReference type="PANTHER" id="PTHR47331">
    <property type="entry name" value="PHD-TYPE DOMAIN-CONTAINING PROTEIN"/>
    <property type="match status" value="1"/>
</dbReference>
<dbReference type="Proteomes" id="UP001177023">
    <property type="component" value="Unassembled WGS sequence"/>
</dbReference>
<proteinExistence type="predicted"/>
<dbReference type="InterPro" id="IPR008042">
    <property type="entry name" value="Retrotrans_Pao"/>
</dbReference>
<dbReference type="EMBL" id="CATQJA010002449">
    <property type="protein sequence ID" value="CAJ0570706.1"/>
    <property type="molecule type" value="Genomic_DNA"/>
</dbReference>
<name>A0AA36CM32_9BILA</name>
<evidence type="ECO:0000313" key="2">
    <source>
        <dbReference type="EMBL" id="CAJ0570706.1"/>
    </source>
</evidence>
<sequence>MAKLALVARFPEFADIIAMCYVDNCFIGCSSVAEGNLKAHMAKEIFSTIDMNLREYYCNNMEILRDFSERSLSDNHLQKILGLPWNALLDVITWTIQYKTLPTKKITKRVAARILSSLFDPTGILIPAILPGRLFLQKLWDYPYQWNDELLPDHQVELAEIIAALQGEQLSLPRAIVHRSPGETITLVLFSDASSRAYATVAYLRVENEFGVSVHQIKANFKLVPLRGKERFTIPKVELLGLYLSGKLALFLFDKLELTFDSVHFFGDNTATLAWLSKPPREGVFVRNRLQFLTETFSFFASKGLPCHVHYVESKVNPADRATRGLSGAELAADHVWLRGPDQLLTPPVSWPVFQPRVVDSPDLSEAIHPVVLSEDSFPLEPIAVELEVEPQPAKPLDGLSRALLPRFGSPLPRCSRFGMPRNSCQPSRSNASPSSGLFFKQ</sequence>
<reference evidence="2" key="1">
    <citation type="submission" date="2023-06" db="EMBL/GenBank/DDBJ databases">
        <authorList>
            <person name="Delattre M."/>
        </authorList>
    </citation>
    <scope>NUCLEOTIDE SEQUENCE</scope>
    <source>
        <strain evidence="2">AF72</strain>
    </source>
</reference>
<accession>A0AA36CM32</accession>